<dbReference type="GO" id="GO:0003824">
    <property type="term" value="F:catalytic activity"/>
    <property type="evidence" value="ECO:0007669"/>
    <property type="project" value="InterPro"/>
</dbReference>
<dbReference type="Pfam" id="PF04055">
    <property type="entry name" value="Radical_SAM"/>
    <property type="match status" value="1"/>
</dbReference>
<dbReference type="AlphaFoldDB" id="A0A7C3UCI2"/>
<dbReference type="InterPro" id="IPR007197">
    <property type="entry name" value="rSAM"/>
</dbReference>
<gene>
    <name evidence="3" type="ORF">ENX77_06215</name>
</gene>
<evidence type="ECO:0000259" key="2">
    <source>
        <dbReference type="PROSITE" id="PS51918"/>
    </source>
</evidence>
<dbReference type="SFLD" id="SFLDS00029">
    <property type="entry name" value="Radical_SAM"/>
    <property type="match status" value="1"/>
</dbReference>
<dbReference type="PROSITE" id="PS51332">
    <property type="entry name" value="B12_BINDING"/>
    <property type="match status" value="1"/>
</dbReference>
<dbReference type="PANTHER" id="PTHR42731">
    <property type="entry name" value="SLL1084 PROTEIN"/>
    <property type="match status" value="1"/>
</dbReference>
<dbReference type="InterPro" id="IPR006158">
    <property type="entry name" value="Cobalamin-bd"/>
</dbReference>
<dbReference type="InterPro" id="IPR058240">
    <property type="entry name" value="rSAM_sf"/>
</dbReference>
<dbReference type="SMART" id="SM00729">
    <property type="entry name" value="Elp3"/>
    <property type="match status" value="1"/>
</dbReference>
<dbReference type="SFLD" id="SFLDG01082">
    <property type="entry name" value="B12-binding_domain_containing"/>
    <property type="match status" value="1"/>
</dbReference>
<dbReference type="GO" id="GO:0031419">
    <property type="term" value="F:cobalamin binding"/>
    <property type="evidence" value="ECO:0007669"/>
    <property type="project" value="InterPro"/>
</dbReference>
<comment type="caution">
    <text evidence="3">The sequence shown here is derived from an EMBL/GenBank/DDBJ whole genome shotgun (WGS) entry which is preliminary data.</text>
</comment>
<feature type="domain" description="Radical SAM core" evidence="2">
    <location>
        <begin position="207"/>
        <end position="444"/>
    </location>
</feature>
<organism evidence="3">
    <name type="scientific">Geoglobus ahangari</name>
    <dbReference type="NCBI Taxonomy" id="113653"/>
    <lineage>
        <taxon>Archaea</taxon>
        <taxon>Methanobacteriati</taxon>
        <taxon>Methanobacteriota</taxon>
        <taxon>Archaeoglobi</taxon>
        <taxon>Archaeoglobales</taxon>
        <taxon>Archaeoglobaceae</taxon>
        <taxon>Geoglobus</taxon>
    </lineage>
</organism>
<dbReference type="InterPro" id="IPR023404">
    <property type="entry name" value="rSAM_horseshoe"/>
</dbReference>
<dbReference type="EMBL" id="DTPI01000031">
    <property type="protein sequence ID" value="HGE66690.1"/>
    <property type="molecule type" value="Genomic_DNA"/>
</dbReference>
<dbReference type="PROSITE" id="PS51918">
    <property type="entry name" value="RADICAL_SAM"/>
    <property type="match status" value="1"/>
</dbReference>
<dbReference type="GO" id="GO:0051536">
    <property type="term" value="F:iron-sulfur cluster binding"/>
    <property type="evidence" value="ECO:0007669"/>
    <property type="project" value="InterPro"/>
</dbReference>
<proteinExistence type="predicted"/>
<reference evidence="3" key="1">
    <citation type="journal article" date="2020" name="mSystems">
        <title>Genome- and Community-Level Interaction Insights into Carbon Utilization and Element Cycling Functions of Hydrothermarchaeota in Hydrothermal Sediment.</title>
        <authorList>
            <person name="Zhou Z."/>
            <person name="Liu Y."/>
            <person name="Xu W."/>
            <person name="Pan J."/>
            <person name="Luo Z.H."/>
            <person name="Li M."/>
        </authorList>
    </citation>
    <scope>NUCLEOTIDE SEQUENCE [LARGE SCALE GENOMIC DNA]</scope>
    <source>
        <strain evidence="3">SpSt-97</strain>
    </source>
</reference>
<dbReference type="CDD" id="cd01335">
    <property type="entry name" value="Radical_SAM"/>
    <property type="match status" value="1"/>
</dbReference>
<dbReference type="Gene3D" id="3.80.30.20">
    <property type="entry name" value="tm_1862 like domain"/>
    <property type="match status" value="1"/>
</dbReference>
<dbReference type="SUPFAM" id="SSF102114">
    <property type="entry name" value="Radical SAM enzymes"/>
    <property type="match status" value="1"/>
</dbReference>
<feature type="domain" description="B12-binding" evidence="1">
    <location>
        <begin position="43"/>
        <end position="190"/>
    </location>
</feature>
<sequence>MNSEDVAEIVLTAPATEMSTHHGKEFLGFGTCTPPSIVPGWFVRLFFYPKVENENGLVRFAPYGLRKVEAALIESGLNVVTVHPYDIGKYLDKAKVVGVSVMDPLGFGPVSVTFSSLLGGTPSTRLEFIRLMEKLRPFKDRVRIIIGGPGSWQLKWDEYWKNFVDCIVIGEAEEIVPDLFRKALSGESLPKVVYCGGPDVEKIPTIKNPSVNGLVEVSRGCGRGCRFCSETLKGRRDIPLSKILEEVRLNVKGGTKGVILHAEDVLLYGCKSPKFIPDEEKVIKLFKAVKTVTDNVGISHCSLAAVSSKPALVEEINNILDVGGKIQMFGVQTGVETGSPRIMEKYMRGKCLPFSPNEWCDVVEQAFAIMHDNLWVPAATLLIGLPGETEDDIVKTIELVERLRDYRSLIVPLIFIPMEVCALRKEKMFAKENLRETHWELLIACVDHNIHWVDDLKEKYLTGFKNIPIKLGYQTFALWVKRAWKRRREEILRYARNLEFLRLSV</sequence>
<protein>
    <submittedName>
        <fullName evidence="3">B12-binding domain-containing radical SAM protein</fullName>
    </submittedName>
</protein>
<dbReference type="InterPro" id="IPR006638">
    <property type="entry name" value="Elp3/MiaA/NifB-like_rSAM"/>
</dbReference>
<accession>A0A7C3UCI2</accession>
<dbReference type="Gene3D" id="3.40.50.280">
    <property type="entry name" value="Cobalamin-binding domain"/>
    <property type="match status" value="1"/>
</dbReference>
<evidence type="ECO:0000259" key="1">
    <source>
        <dbReference type="PROSITE" id="PS51332"/>
    </source>
</evidence>
<evidence type="ECO:0000313" key="3">
    <source>
        <dbReference type="EMBL" id="HGE66690.1"/>
    </source>
</evidence>
<dbReference type="GO" id="GO:0046872">
    <property type="term" value="F:metal ion binding"/>
    <property type="evidence" value="ECO:0007669"/>
    <property type="project" value="InterPro"/>
</dbReference>
<dbReference type="PANTHER" id="PTHR42731:SF4">
    <property type="entry name" value="RADICAL SAM DOMAIN PROTEIN"/>
    <property type="match status" value="1"/>
</dbReference>
<name>A0A7C3UCI2_9EURY</name>